<feature type="chain" id="PRO_5005595085" description="Transmembrane protein" evidence="2">
    <location>
        <begin position="27"/>
        <end position="91"/>
    </location>
</feature>
<dbReference type="Gramene" id="KOM34470">
    <property type="protein sequence ID" value="KOM34470"/>
    <property type="gene ID" value="LR48_Vigan02g062000"/>
</dbReference>
<protein>
    <recommendedName>
        <fullName evidence="5">Transmembrane protein</fullName>
    </recommendedName>
</protein>
<feature type="signal peptide" evidence="2">
    <location>
        <begin position="1"/>
        <end position="26"/>
    </location>
</feature>
<evidence type="ECO:0000256" key="1">
    <source>
        <dbReference type="SAM" id="MobiDB-lite"/>
    </source>
</evidence>
<keyword evidence="2" id="KW-0732">Signal</keyword>
<reference evidence="4" key="1">
    <citation type="journal article" date="2015" name="Proc. Natl. Acad. Sci. U.S.A.">
        <title>Genome sequencing of adzuki bean (Vigna angularis) provides insight into high starch and low fat accumulation and domestication.</title>
        <authorList>
            <person name="Yang K."/>
            <person name="Tian Z."/>
            <person name="Chen C."/>
            <person name="Luo L."/>
            <person name="Zhao B."/>
            <person name="Wang Z."/>
            <person name="Yu L."/>
            <person name="Li Y."/>
            <person name="Sun Y."/>
            <person name="Li W."/>
            <person name="Chen Y."/>
            <person name="Li Y."/>
            <person name="Zhang Y."/>
            <person name="Ai D."/>
            <person name="Zhao J."/>
            <person name="Shang C."/>
            <person name="Ma Y."/>
            <person name="Wu B."/>
            <person name="Wang M."/>
            <person name="Gao L."/>
            <person name="Sun D."/>
            <person name="Zhang P."/>
            <person name="Guo F."/>
            <person name="Wang W."/>
            <person name="Li Y."/>
            <person name="Wang J."/>
            <person name="Varshney R.K."/>
            <person name="Wang J."/>
            <person name="Ling H.Q."/>
            <person name="Wan P."/>
        </authorList>
    </citation>
    <scope>NUCLEOTIDE SEQUENCE</scope>
    <source>
        <strain evidence="4">cv. Jingnong 6</strain>
    </source>
</reference>
<evidence type="ECO:0000313" key="3">
    <source>
        <dbReference type="EMBL" id="KOM34470.1"/>
    </source>
</evidence>
<sequence length="91" mass="9875">MNKKMGNCGMLVLLLMLLISKPTTLAELSSEGSLVQHMSPVRLAAIFPPTPPTRPTRRMRPPIDTPGIGIPNPHPRPPPTNGPKNHYAPLP</sequence>
<dbReference type="EMBL" id="CM003372">
    <property type="protein sequence ID" value="KOM34470.1"/>
    <property type="molecule type" value="Genomic_DNA"/>
</dbReference>
<feature type="region of interest" description="Disordered" evidence="1">
    <location>
        <begin position="45"/>
        <end position="91"/>
    </location>
</feature>
<accession>A0A0L9TVA4</accession>
<proteinExistence type="predicted"/>
<evidence type="ECO:0008006" key="5">
    <source>
        <dbReference type="Google" id="ProtNLM"/>
    </source>
</evidence>
<organism evidence="3 4">
    <name type="scientific">Phaseolus angularis</name>
    <name type="common">Azuki bean</name>
    <name type="synonym">Vigna angularis</name>
    <dbReference type="NCBI Taxonomy" id="3914"/>
    <lineage>
        <taxon>Eukaryota</taxon>
        <taxon>Viridiplantae</taxon>
        <taxon>Streptophyta</taxon>
        <taxon>Embryophyta</taxon>
        <taxon>Tracheophyta</taxon>
        <taxon>Spermatophyta</taxon>
        <taxon>Magnoliopsida</taxon>
        <taxon>eudicotyledons</taxon>
        <taxon>Gunneridae</taxon>
        <taxon>Pentapetalae</taxon>
        <taxon>rosids</taxon>
        <taxon>fabids</taxon>
        <taxon>Fabales</taxon>
        <taxon>Fabaceae</taxon>
        <taxon>Papilionoideae</taxon>
        <taxon>50 kb inversion clade</taxon>
        <taxon>NPAAA clade</taxon>
        <taxon>indigoferoid/millettioid clade</taxon>
        <taxon>Phaseoleae</taxon>
        <taxon>Vigna</taxon>
    </lineage>
</organism>
<dbReference type="AlphaFoldDB" id="A0A0L9TVA4"/>
<dbReference type="Proteomes" id="UP000053144">
    <property type="component" value="Chromosome 2"/>
</dbReference>
<evidence type="ECO:0000313" key="4">
    <source>
        <dbReference type="Proteomes" id="UP000053144"/>
    </source>
</evidence>
<name>A0A0L9TVA4_PHAAN</name>
<gene>
    <name evidence="3" type="ORF">LR48_Vigan02g062000</name>
</gene>
<feature type="compositionally biased region" description="Pro residues" evidence="1">
    <location>
        <begin position="72"/>
        <end position="81"/>
    </location>
</feature>
<evidence type="ECO:0000256" key="2">
    <source>
        <dbReference type="SAM" id="SignalP"/>
    </source>
</evidence>